<evidence type="ECO:0000313" key="2">
    <source>
        <dbReference type="EMBL" id="QNT59366.1"/>
    </source>
</evidence>
<reference evidence="3" key="1">
    <citation type="submission" date="2020-09" db="EMBL/GenBank/DDBJ databases">
        <title>Complete Genome Sequence of mouse commensal type strain Neisseria musculi.</title>
        <authorList>
            <person name="Thapa E."/>
            <person name="Aluvathingal J."/>
            <person name="Nadendla S."/>
            <person name="Mehta A."/>
            <person name="Tettelin H."/>
            <person name="Weyand N.J."/>
        </authorList>
    </citation>
    <scope>NUCLEOTIDE SEQUENCE [LARGE SCALE GENOMIC DNA]</scope>
    <source>
        <strain evidence="3">NW831</strain>
    </source>
</reference>
<evidence type="ECO:0000313" key="1">
    <source>
        <dbReference type="EMBL" id="QNT58158.1"/>
    </source>
</evidence>
<dbReference type="InterPro" id="IPR029063">
    <property type="entry name" value="SAM-dependent_MTases_sf"/>
</dbReference>
<protein>
    <submittedName>
        <fullName evidence="2">D12 class N6 adenine-specific DNA methyltransferase</fullName>
    </submittedName>
</protein>
<accession>A0A7H1MCK1</accession>
<dbReference type="GO" id="GO:0032259">
    <property type="term" value="P:methylation"/>
    <property type="evidence" value="ECO:0007669"/>
    <property type="project" value="UniProtKB-KW"/>
</dbReference>
<dbReference type="SUPFAM" id="SSF53335">
    <property type="entry name" value="S-adenosyl-L-methionine-dependent methyltransferases"/>
    <property type="match status" value="1"/>
</dbReference>
<dbReference type="EMBL" id="CP060414">
    <property type="protein sequence ID" value="QNT58158.1"/>
    <property type="molecule type" value="Genomic_DNA"/>
</dbReference>
<dbReference type="RefSeq" id="WP_246408020.1">
    <property type="nucleotide sequence ID" value="NZ_CP060414.2"/>
</dbReference>
<dbReference type="EMBL" id="CP060414">
    <property type="protein sequence ID" value="QNT59366.1"/>
    <property type="molecule type" value="Genomic_DNA"/>
</dbReference>
<dbReference type="Proteomes" id="UP000516412">
    <property type="component" value="Chromosome"/>
</dbReference>
<organism evidence="2 3">
    <name type="scientific">Neisseria musculi</name>
    <dbReference type="NCBI Taxonomy" id="1815583"/>
    <lineage>
        <taxon>Bacteria</taxon>
        <taxon>Pseudomonadati</taxon>
        <taxon>Pseudomonadota</taxon>
        <taxon>Betaproteobacteria</taxon>
        <taxon>Neisseriales</taxon>
        <taxon>Neisseriaceae</taxon>
        <taxon>Neisseria</taxon>
    </lineage>
</organism>
<dbReference type="GO" id="GO:0008168">
    <property type="term" value="F:methyltransferase activity"/>
    <property type="evidence" value="ECO:0007669"/>
    <property type="project" value="UniProtKB-KW"/>
</dbReference>
<gene>
    <name evidence="1" type="ORF">H7A79_0319</name>
    <name evidence="2" type="ORF">H7A79_1238</name>
</gene>
<reference evidence="2" key="2">
    <citation type="submission" date="2024-06" db="EMBL/GenBank/DDBJ databases">
        <title>Complete Genome Sequence of mouse commensal type strain Neisseria musculi.</title>
        <authorList>
            <person name="Thapa E."/>
            <person name="Aluvathingal J."/>
            <person name="Nadendla S."/>
            <person name="Mehta A."/>
            <person name="Tettelin H."/>
            <person name="Weyand N.J."/>
        </authorList>
    </citation>
    <scope>NUCLEOTIDE SEQUENCE</scope>
    <source>
        <strain evidence="2">NW831</strain>
    </source>
</reference>
<evidence type="ECO:0000313" key="3">
    <source>
        <dbReference type="Proteomes" id="UP000516412"/>
    </source>
</evidence>
<dbReference type="KEGG" id="nmus:H7A79_0319"/>
<dbReference type="AlphaFoldDB" id="A0A7H1MCK1"/>
<name>A0A7H1MCK1_9NEIS</name>
<dbReference type="KEGG" id="nmus:H7A79_1238"/>
<keyword evidence="2" id="KW-0489">Methyltransferase</keyword>
<keyword evidence="2" id="KW-0808">Transferase</keyword>
<dbReference type="REBASE" id="446323">
    <property type="entry name" value="M.Nmu831ORF319P"/>
</dbReference>
<keyword evidence="3" id="KW-1185">Reference proteome</keyword>
<proteinExistence type="predicted"/>
<sequence length="239" mass="27798">MDAFGGSVLPAHVAKHTKPAARVVYNDFDGYTERLRHIPDTNRLRQTLAAVLADYPRDKHLDKPTQSRVVAAIRNFNGYKDLNCLRSWLLLSSNQAGTMAEFFDKHMYNGIRRSDYPDAQDYLRGLEIVSQPFQTLVPQYIDKPRTLLVLDPPYVSTMQGMYANKHYFGMVRFLQLMRLVRPPFVFFSSTRSELMDYLDFLEQYRPIEWTVFDGVTSVKLITEIAKKVGYEDNMIFKFD</sequence>